<reference evidence="2" key="2">
    <citation type="submission" date="2020-09" db="EMBL/GenBank/DDBJ databases">
        <authorList>
            <person name="Sun Q."/>
            <person name="Ohkuma M."/>
        </authorList>
    </citation>
    <scope>NUCLEOTIDE SEQUENCE</scope>
    <source>
        <strain evidence="2">JCM 4790</strain>
    </source>
</reference>
<accession>A0A918NYI3</accession>
<feature type="region of interest" description="Disordered" evidence="1">
    <location>
        <begin position="90"/>
        <end position="112"/>
    </location>
</feature>
<gene>
    <name evidence="2" type="ORF">GCM10010358_69260</name>
</gene>
<keyword evidence="3" id="KW-1185">Reference proteome</keyword>
<evidence type="ECO:0000256" key="1">
    <source>
        <dbReference type="SAM" id="MobiDB-lite"/>
    </source>
</evidence>
<name>A0A918NYI3_9ACTN</name>
<evidence type="ECO:0000313" key="3">
    <source>
        <dbReference type="Proteomes" id="UP000619244"/>
    </source>
</evidence>
<proteinExistence type="predicted"/>
<protein>
    <submittedName>
        <fullName evidence="2">Uncharacterized protein</fullName>
    </submittedName>
</protein>
<sequence length="219" mass="24711">MPADDELFRALLYLESHAHVLKDQDARRKAALERVRLWEYLREQADRHQARAIADARAAQAQWTDLAPVLAVNTPSAAYNKAARLKAATLADDPHNNQPVRRTPEAVAEAERQRAARAAAEHRARQEASRRHMLLVPVARQLLEHRDDFVDDEEADYWLDEIAEVLPYCETPTQKVSLSTYVEAAVRELQRAERRTALPAAATDEARRALAAAAQLVSR</sequence>
<dbReference type="EMBL" id="BMVU01000057">
    <property type="protein sequence ID" value="GGY06021.1"/>
    <property type="molecule type" value="Genomic_DNA"/>
</dbReference>
<evidence type="ECO:0000313" key="2">
    <source>
        <dbReference type="EMBL" id="GGY06021.1"/>
    </source>
</evidence>
<dbReference type="AlphaFoldDB" id="A0A918NYI3"/>
<comment type="caution">
    <text evidence="2">The sequence shown here is derived from an EMBL/GenBank/DDBJ whole genome shotgun (WGS) entry which is preliminary data.</text>
</comment>
<reference evidence="2" key="1">
    <citation type="journal article" date="2014" name="Int. J. Syst. Evol. Microbiol.">
        <title>Complete genome sequence of Corynebacterium casei LMG S-19264T (=DSM 44701T), isolated from a smear-ripened cheese.</title>
        <authorList>
            <consortium name="US DOE Joint Genome Institute (JGI-PGF)"/>
            <person name="Walter F."/>
            <person name="Albersmeier A."/>
            <person name="Kalinowski J."/>
            <person name="Ruckert C."/>
        </authorList>
    </citation>
    <scope>NUCLEOTIDE SEQUENCE</scope>
    <source>
        <strain evidence="2">JCM 4790</strain>
    </source>
</reference>
<organism evidence="2 3">
    <name type="scientific">Streptomyces minutiscleroticus</name>
    <dbReference type="NCBI Taxonomy" id="68238"/>
    <lineage>
        <taxon>Bacteria</taxon>
        <taxon>Bacillati</taxon>
        <taxon>Actinomycetota</taxon>
        <taxon>Actinomycetes</taxon>
        <taxon>Kitasatosporales</taxon>
        <taxon>Streptomycetaceae</taxon>
        <taxon>Streptomyces</taxon>
    </lineage>
</organism>
<dbReference type="Proteomes" id="UP000619244">
    <property type="component" value="Unassembled WGS sequence"/>
</dbReference>